<dbReference type="InterPro" id="IPR035983">
    <property type="entry name" value="Hect_E3_ubiquitin_ligase"/>
</dbReference>
<reference evidence="8 9" key="1">
    <citation type="submission" date="2024-04" db="EMBL/GenBank/DDBJ databases">
        <title>Tritrichomonas musculus Genome.</title>
        <authorList>
            <person name="Alves-Ferreira E."/>
            <person name="Grigg M."/>
            <person name="Lorenzi H."/>
            <person name="Galac M."/>
        </authorList>
    </citation>
    <scope>NUCLEOTIDE SEQUENCE [LARGE SCALE GENOMIC DNA]</scope>
    <source>
        <strain evidence="8 9">EAF2021</strain>
    </source>
</reference>
<feature type="domain" description="HECT" evidence="7">
    <location>
        <begin position="1"/>
        <end position="131"/>
    </location>
</feature>
<dbReference type="Proteomes" id="UP001470230">
    <property type="component" value="Unassembled WGS sequence"/>
</dbReference>
<evidence type="ECO:0000256" key="4">
    <source>
        <dbReference type="ARBA" id="ARBA00022679"/>
    </source>
</evidence>
<evidence type="ECO:0000259" key="7">
    <source>
        <dbReference type="PROSITE" id="PS50237"/>
    </source>
</evidence>
<keyword evidence="5 6" id="KW-0833">Ubl conjugation pathway</keyword>
<evidence type="ECO:0000256" key="3">
    <source>
        <dbReference type="ARBA" id="ARBA00012485"/>
    </source>
</evidence>
<organism evidence="8 9">
    <name type="scientific">Tritrichomonas musculus</name>
    <dbReference type="NCBI Taxonomy" id="1915356"/>
    <lineage>
        <taxon>Eukaryota</taxon>
        <taxon>Metamonada</taxon>
        <taxon>Parabasalia</taxon>
        <taxon>Tritrichomonadida</taxon>
        <taxon>Tritrichomonadidae</taxon>
        <taxon>Tritrichomonas</taxon>
    </lineage>
</organism>
<evidence type="ECO:0000256" key="2">
    <source>
        <dbReference type="ARBA" id="ARBA00004906"/>
    </source>
</evidence>
<proteinExistence type="predicted"/>
<comment type="caution">
    <text evidence="8">The sequence shown here is derived from an EMBL/GenBank/DDBJ whole genome shotgun (WGS) entry which is preliminary data.</text>
</comment>
<dbReference type="InterPro" id="IPR050409">
    <property type="entry name" value="E3_ubiq-protein_ligase"/>
</dbReference>
<dbReference type="Gene3D" id="3.30.2410.10">
    <property type="entry name" value="Hect, E3 ligase catalytic domain"/>
    <property type="match status" value="1"/>
</dbReference>
<evidence type="ECO:0000313" key="8">
    <source>
        <dbReference type="EMBL" id="KAK8898395.1"/>
    </source>
</evidence>
<name>A0ABR2L4W1_9EUKA</name>
<dbReference type="InterPro" id="IPR000569">
    <property type="entry name" value="HECT_dom"/>
</dbReference>
<accession>A0ABR2L4W1</accession>
<dbReference type="EMBL" id="JAPFFF010000001">
    <property type="protein sequence ID" value="KAK8898395.1"/>
    <property type="molecule type" value="Genomic_DNA"/>
</dbReference>
<evidence type="ECO:0000256" key="1">
    <source>
        <dbReference type="ARBA" id="ARBA00000885"/>
    </source>
</evidence>
<gene>
    <name evidence="8" type="ORF">M9Y10_000680</name>
</gene>
<comment type="pathway">
    <text evidence="2">Protein modification; protein ubiquitination.</text>
</comment>
<keyword evidence="9" id="KW-1185">Reference proteome</keyword>
<dbReference type="SUPFAM" id="SSF56204">
    <property type="entry name" value="Hect, E3 ligase catalytic domain"/>
    <property type="match status" value="1"/>
</dbReference>
<keyword evidence="4" id="KW-0808">Transferase</keyword>
<evidence type="ECO:0000313" key="9">
    <source>
        <dbReference type="Proteomes" id="UP001470230"/>
    </source>
</evidence>
<dbReference type="PANTHER" id="PTHR11254">
    <property type="entry name" value="HECT DOMAIN UBIQUITIN-PROTEIN LIGASE"/>
    <property type="match status" value="1"/>
</dbReference>
<protein>
    <recommendedName>
        <fullName evidence="3">HECT-type E3 ubiquitin transferase</fullName>
        <ecNumber evidence="3">2.3.2.26</ecNumber>
    </recommendedName>
</protein>
<dbReference type="PROSITE" id="PS50237">
    <property type="entry name" value="HECT"/>
    <property type="match status" value="1"/>
</dbReference>
<comment type="catalytic activity">
    <reaction evidence="1">
        <text>S-ubiquitinyl-[E2 ubiquitin-conjugating enzyme]-L-cysteine + [acceptor protein]-L-lysine = [E2 ubiquitin-conjugating enzyme]-L-cysteine + N(6)-ubiquitinyl-[acceptor protein]-L-lysine.</text>
        <dbReference type="EC" id="2.3.2.26"/>
    </reaction>
</comment>
<evidence type="ECO:0000256" key="5">
    <source>
        <dbReference type="ARBA" id="ARBA00022786"/>
    </source>
</evidence>
<feature type="active site" description="Glycyl thioester intermediate" evidence="6">
    <location>
        <position position="99"/>
    </location>
</feature>
<dbReference type="EC" id="2.3.2.26" evidence="3"/>
<sequence>MFNPSELDLIICGVPIIDVRDMMQFSKYEYPFSVDHPVVQRFFAVIRHWTGDDLAKLLLFVTGSSQVPIGGFKTLKEMGRQFTLAPGGDHDRLPAAHTCINTLDLPEYRSENELNEKLHLAINECNSFGFV</sequence>
<evidence type="ECO:0000256" key="6">
    <source>
        <dbReference type="PROSITE-ProRule" id="PRU00104"/>
    </source>
</evidence>
<dbReference type="PANTHER" id="PTHR11254:SF67">
    <property type="entry name" value="E3 UBIQUITIN-PROTEIN LIGASE HUWE1"/>
    <property type="match status" value="1"/>
</dbReference>
<dbReference type="Pfam" id="PF00632">
    <property type="entry name" value="HECT"/>
    <property type="match status" value="1"/>
</dbReference>